<reference evidence="1" key="2">
    <citation type="submission" date="2020-09" db="EMBL/GenBank/DDBJ databases">
        <authorList>
            <person name="Sun Q."/>
            <person name="Kim S."/>
        </authorList>
    </citation>
    <scope>NUCLEOTIDE SEQUENCE</scope>
    <source>
        <strain evidence="1">KCTC 32513</strain>
    </source>
</reference>
<evidence type="ECO:0000313" key="2">
    <source>
        <dbReference type="Proteomes" id="UP000634004"/>
    </source>
</evidence>
<dbReference type="Proteomes" id="UP000634004">
    <property type="component" value="Unassembled WGS sequence"/>
</dbReference>
<accession>A0A8J3CUZ3</accession>
<organism evidence="1 2">
    <name type="scientific">Algimonas arctica</name>
    <dbReference type="NCBI Taxonomy" id="1479486"/>
    <lineage>
        <taxon>Bacteria</taxon>
        <taxon>Pseudomonadati</taxon>
        <taxon>Pseudomonadota</taxon>
        <taxon>Alphaproteobacteria</taxon>
        <taxon>Maricaulales</taxon>
        <taxon>Robiginitomaculaceae</taxon>
        <taxon>Algimonas</taxon>
    </lineage>
</organism>
<dbReference type="EMBL" id="BMZH01000032">
    <property type="protein sequence ID" value="GHB05858.1"/>
    <property type="molecule type" value="Genomic_DNA"/>
</dbReference>
<evidence type="ECO:0000313" key="1">
    <source>
        <dbReference type="EMBL" id="GHB05858.1"/>
    </source>
</evidence>
<reference evidence="1" key="1">
    <citation type="journal article" date="2014" name="Int. J. Syst. Evol. Microbiol.">
        <title>Complete genome sequence of Corynebacterium casei LMG S-19264T (=DSM 44701T), isolated from a smear-ripened cheese.</title>
        <authorList>
            <consortium name="US DOE Joint Genome Institute (JGI-PGF)"/>
            <person name="Walter F."/>
            <person name="Albersmeier A."/>
            <person name="Kalinowski J."/>
            <person name="Ruckert C."/>
        </authorList>
    </citation>
    <scope>NUCLEOTIDE SEQUENCE</scope>
    <source>
        <strain evidence="1">KCTC 32513</strain>
    </source>
</reference>
<protein>
    <submittedName>
        <fullName evidence="1">Uncharacterized protein</fullName>
    </submittedName>
</protein>
<keyword evidence="2" id="KW-1185">Reference proteome</keyword>
<proteinExistence type="predicted"/>
<name>A0A8J3CUZ3_9PROT</name>
<sequence length="353" mass="37605">MFDLTEERNSGLAKIDVRGNSGDVVDLTLGNFTYGGQVTDGGVIYDTYSEGNAIIRIEAGVTVVLPEVFRKTILSLVSDVTIDSLLNWNNGFSLSAYDDEPIAYDKDIVLFADVSRPNATTESAFELATIKSNVHDGLTPAPVEGVLDRADLVFTIEAPINALLIGDDTLEAQLFADEAISFEDDAALVAGVSGPKATLGPAFELATIKSCVHVGLNLEVDVESSGGDIPNLTPVTDLSLEADTMIESLLIWDHAISLSEFEDGPISSGIDAGLFTILGDDLFESLSVEPVGDGQDRLGIFESLGVDDFGVVPAIERSLPYEEISPELLDFMDDLMLFVDDGLNIDTGMPSDA</sequence>
<comment type="caution">
    <text evidence="1">The sequence shown here is derived from an EMBL/GenBank/DDBJ whole genome shotgun (WGS) entry which is preliminary data.</text>
</comment>
<dbReference type="RefSeq" id="WP_189499722.1">
    <property type="nucleotide sequence ID" value="NZ_BMZH01000032.1"/>
</dbReference>
<dbReference type="AlphaFoldDB" id="A0A8J3CUZ3"/>
<gene>
    <name evidence="1" type="ORF">GCM10009069_30210</name>
</gene>